<gene>
    <name evidence="6" type="ORF">MCHLO_17329</name>
</gene>
<dbReference type="EC" id="2.5.1.18" evidence="1"/>
<dbReference type="Proteomes" id="UP000815677">
    <property type="component" value="Unassembled WGS sequence"/>
</dbReference>
<dbReference type="InterPro" id="IPR040079">
    <property type="entry name" value="Glutathione_S-Trfase"/>
</dbReference>
<dbReference type="InterPro" id="IPR036249">
    <property type="entry name" value="Thioredoxin-like_sf"/>
</dbReference>
<organism evidence="6 7">
    <name type="scientific">Mycena chlorophos</name>
    <name type="common">Agaric fungus</name>
    <name type="synonym">Agaricus chlorophos</name>
    <dbReference type="NCBI Taxonomy" id="658473"/>
    <lineage>
        <taxon>Eukaryota</taxon>
        <taxon>Fungi</taxon>
        <taxon>Dikarya</taxon>
        <taxon>Basidiomycota</taxon>
        <taxon>Agaricomycotina</taxon>
        <taxon>Agaricomycetes</taxon>
        <taxon>Agaricomycetidae</taxon>
        <taxon>Agaricales</taxon>
        <taxon>Marasmiineae</taxon>
        <taxon>Mycenaceae</taxon>
        <taxon>Mycena</taxon>
    </lineage>
</organism>
<protein>
    <recommendedName>
        <fullName evidence="1">glutathione transferase</fullName>
        <ecNumber evidence="1">2.5.1.18</ecNumber>
    </recommendedName>
</protein>
<dbReference type="SUPFAM" id="SSF52833">
    <property type="entry name" value="Thioredoxin-like"/>
    <property type="match status" value="1"/>
</dbReference>
<dbReference type="PANTHER" id="PTHR43900:SF3">
    <property type="entry name" value="GLUTATHIONE S-TRANSFERASE RHO"/>
    <property type="match status" value="1"/>
</dbReference>
<keyword evidence="2" id="KW-0808">Transferase</keyword>
<evidence type="ECO:0000256" key="3">
    <source>
        <dbReference type="ARBA" id="ARBA00047960"/>
    </source>
</evidence>
<evidence type="ECO:0000313" key="6">
    <source>
        <dbReference type="EMBL" id="GAT61296.1"/>
    </source>
</evidence>
<evidence type="ECO:0000259" key="5">
    <source>
        <dbReference type="PROSITE" id="PS50405"/>
    </source>
</evidence>
<comment type="catalytic activity">
    <reaction evidence="3">
        <text>RX + glutathione = an S-substituted glutathione + a halide anion + H(+)</text>
        <dbReference type="Rhea" id="RHEA:16437"/>
        <dbReference type="ChEBI" id="CHEBI:15378"/>
        <dbReference type="ChEBI" id="CHEBI:16042"/>
        <dbReference type="ChEBI" id="CHEBI:17792"/>
        <dbReference type="ChEBI" id="CHEBI:57925"/>
        <dbReference type="ChEBI" id="CHEBI:90779"/>
        <dbReference type="EC" id="2.5.1.18"/>
    </reaction>
</comment>
<proteinExistence type="predicted"/>
<feature type="domain" description="GST C-terminal" evidence="5">
    <location>
        <begin position="110"/>
        <end position="235"/>
    </location>
</feature>
<dbReference type="PROSITE" id="PS50404">
    <property type="entry name" value="GST_NTER"/>
    <property type="match status" value="1"/>
</dbReference>
<dbReference type="SFLD" id="SFLDG00358">
    <property type="entry name" value="Main_(cytGST)"/>
    <property type="match status" value="1"/>
</dbReference>
<dbReference type="SFLD" id="SFLDS00019">
    <property type="entry name" value="Glutathione_Transferase_(cytos"/>
    <property type="match status" value="1"/>
</dbReference>
<dbReference type="SUPFAM" id="SSF47616">
    <property type="entry name" value="GST C-terminal domain-like"/>
    <property type="match status" value="1"/>
</dbReference>
<dbReference type="Pfam" id="PF00043">
    <property type="entry name" value="GST_C"/>
    <property type="match status" value="1"/>
</dbReference>
<dbReference type="InterPro" id="IPR004046">
    <property type="entry name" value="GST_C"/>
</dbReference>
<keyword evidence="7" id="KW-1185">Reference proteome</keyword>
<evidence type="ECO:0000256" key="2">
    <source>
        <dbReference type="ARBA" id="ARBA00022679"/>
    </source>
</evidence>
<dbReference type="PANTHER" id="PTHR43900">
    <property type="entry name" value="GLUTATHIONE S-TRANSFERASE RHO"/>
    <property type="match status" value="1"/>
</dbReference>
<evidence type="ECO:0000256" key="1">
    <source>
        <dbReference type="ARBA" id="ARBA00012452"/>
    </source>
</evidence>
<dbReference type="Pfam" id="PF13409">
    <property type="entry name" value="GST_N_2"/>
    <property type="match status" value="1"/>
</dbReference>
<evidence type="ECO:0000313" key="7">
    <source>
        <dbReference type="Proteomes" id="UP000815677"/>
    </source>
</evidence>
<dbReference type="Gene3D" id="1.20.1050.10">
    <property type="match status" value="1"/>
</dbReference>
<sequence>MVLKVYGSDVTTCTRRIATILHELQVPFELIKIDLKNKQNKTEEFKKYQPFGQIPYIVRFSCFPSARLLVLLSASAQDDDGFILFETRAIGRYLVAKHQAGAGLELIPSDPKKHALFEQAAAFEQSNFDPAGSEIGLQFHLRRLGWGFDQAVVDKNMPLFEQRLEGYNTILGKTRYLAGDELTLADLFHLPIAPFVAEGSDVFEKYPNVACWVKELSARPSWLAYKDGVVSTLAY</sequence>
<reference evidence="6" key="1">
    <citation type="submission" date="2014-09" db="EMBL/GenBank/DDBJ databases">
        <title>Genome sequence of the luminous mushroom Mycena chlorophos for searching fungal bioluminescence genes.</title>
        <authorList>
            <person name="Tanaka Y."/>
            <person name="Kasuga D."/>
            <person name="Oba Y."/>
            <person name="Hase S."/>
            <person name="Sato K."/>
            <person name="Oba Y."/>
            <person name="Sakakibara Y."/>
        </authorList>
    </citation>
    <scope>NUCLEOTIDE SEQUENCE</scope>
</reference>
<evidence type="ECO:0000259" key="4">
    <source>
        <dbReference type="PROSITE" id="PS50404"/>
    </source>
</evidence>
<name>A0ABQ0MD73_MYCCL</name>
<feature type="domain" description="GST N-terminal" evidence="4">
    <location>
        <begin position="1"/>
        <end position="102"/>
    </location>
</feature>
<dbReference type="PROSITE" id="PS50405">
    <property type="entry name" value="GST_CTER"/>
    <property type="match status" value="1"/>
</dbReference>
<dbReference type="Gene3D" id="3.40.30.10">
    <property type="entry name" value="Glutaredoxin"/>
    <property type="match status" value="1"/>
</dbReference>
<dbReference type="InterPro" id="IPR036282">
    <property type="entry name" value="Glutathione-S-Trfase_C_sf"/>
</dbReference>
<dbReference type="InterPro" id="IPR010987">
    <property type="entry name" value="Glutathione-S-Trfase_C-like"/>
</dbReference>
<dbReference type="EMBL" id="DF850019">
    <property type="protein sequence ID" value="GAT61296.1"/>
    <property type="molecule type" value="Genomic_DNA"/>
</dbReference>
<dbReference type="InterPro" id="IPR004045">
    <property type="entry name" value="Glutathione_S-Trfase_N"/>
</dbReference>
<accession>A0ABQ0MD73</accession>